<sequence length="142" mass="15736">MTHSHRLYDGSLQFKNAVTAQGAVYEIGTVADGSKAAAPVVAAPAVQDAGKFELAVRWPVTNKMVVPPEDIQKTAGIIDFCVGDMKEGPYKYWFRFLNNRVQDYIFETEGGDIFVVHTSTTEHHFVKFTCEGSPTIIRFAGY</sequence>
<gene>
    <name evidence="1" type="ORF">PsYK624_038890</name>
</gene>
<evidence type="ECO:0000313" key="2">
    <source>
        <dbReference type="Proteomes" id="UP000703269"/>
    </source>
</evidence>
<accession>A0A9P3L9Z0</accession>
<keyword evidence="2" id="KW-1185">Reference proteome</keyword>
<reference evidence="1 2" key="1">
    <citation type="submission" date="2021-08" db="EMBL/GenBank/DDBJ databases">
        <title>Draft Genome Sequence of Phanerochaete sordida strain YK-624.</title>
        <authorList>
            <person name="Mori T."/>
            <person name="Dohra H."/>
            <person name="Suzuki T."/>
            <person name="Kawagishi H."/>
            <person name="Hirai H."/>
        </authorList>
    </citation>
    <scope>NUCLEOTIDE SEQUENCE [LARGE SCALE GENOMIC DNA]</scope>
    <source>
        <strain evidence="1 2">YK-624</strain>
    </source>
</reference>
<dbReference type="AlphaFoldDB" id="A0A9P3L9Z0"/>
<name>A0A9P3L9Z0_9APHY</name>
<evidence type="ECO:0000313" key="1">
    <source>
        <dbReference type="EMBL" id="GJE87806.1"/>
    </source>
</evidence>
<comment type="caution">
    <text evidence="1">The sequence shown here is derived from an EMBL/GenBank/DDBJ whole genome shotgun (WGS) entry which is preliminary data.</text>
</comment>
<organism evidence="1 2">
    <name type="scientific">Phanerochaete sordida</name>
    <dbReference type="NCBI Taxonomy" id="48140"/>
    <lineage>
        <taxon>Eukaryota</taxon>
        <taxon>Fungi</taxon>
        <taxon>Dikarya</taxon>
        <taxon>Basidiomycota</taxon>
        <taxon>Agaricomycotina</taxon>
        <taxon>Agaricomycetes</taxon>
        <taxon>Polyporales</taxon>
        <taxon>Phanerochaetaceae</taxon>
        <taxon>Phanerochaete</taxon>
    </lineage>
</organism>
<dbReference type="EMBL" id="BPQB01000007">
    <property type="protein sequence ID" value="GJE87806.1"/>
    <property type="molecule type" value="Genomic_DNA"/>
</dbReference>
<protein>
    <submittedName>
        <fullName evidence="1">Uncharacterized protein</fullName>
    </submittedName>
</protein>
<dbReference type="Proteomes" id="UP000703269">
    <property type="component" value="Unassembled WGS sequence"/>
</dbReference>
<proteinExistence type="predicted"/>